<dbReference type="Pfam" id="PF14464">
    <property type="entry name" value="Prok-JAB"/>
    <property type="match status" value="1"/>
</dbReference>
<dbReference type="CDD" id="cd08070">
    <property type="entry name" value="MPN_like"/>
    <property type="match status" value="1"/>
</dbReference>
<evidence type="ECO:0000256" key="4">
    <source>
        <dbReference type="ARBA" id="ARBA00022833"/>
    </source>
</evidence>
<dbReference type="FunFam" id="3.40.140.10:FF:000085">
    <property type="entry name" value="Mov34/MPN/PAD-1 family protein"/>
    <property type="match status" value="1"/>
</dbReference>
<dbReference type="InterPro" id="IPR000555">
    <property type="entry name" value="JAMM/MPN+_dom"/>
</dbReference>
<keyword evidence="5" id="KW-0482">Metalloprotease</keyword>
<sequence>MGTEEGHRSLESTPLTIRWEELWEIARHGQEVYPAECCGILVGSKGKGKEVIRIYRARNLCQDRPRDRYEIDPLEYWRVDQEIRAQGPSGLEIIGFYHSHPDHLPEPSAWDLEYAWPAHSYLILSLNAGEVDQFRSWQLDEREGRFQEEPLRISGRSAIPESPTPSFPFPGRSAVRW</sequence>
<dbReference type="PANTHER" id="PTHR34858">
    <property type="entry name" value="CYSO-CYSTEINE PEPTIDASE"/>
    <property type="match status" value="1"/>
</dbReference>
<dbReference type="PROSITE" id="PS50249">
    <property type="entry name" value="MPN"/>
    <property type="match status" value="1"/>
</dbReference>
<feature type="region of interest" description="Disordered" evidence="6">
    <location>
        <begin position="152"/>
        <end position="177"/>
    </location>
</feature>
<evidence type="ECO:0000313" key="8">
    <source>
        <dbReference type="EMBL" id="MBI2876589.1"/>
    </source>
</evidence>
<keyword evidence="4" id="KW-0862">Zinc</keyword>
<dbReference type="SMART" id="SM00232">
    <property type="entry name" value="JAB_MPN"/>
    <property type="match status" value="1"/>
</dbReference>
<feature type="domain" description="MPN" evidence="7">
    <location>
        <begin position="15"/>
        <end position="152"/>
    </location>
</feature>
<organism evidence="8 9">
    <name type="scientific">Tectimicrobiota bacterium</name>
    <dbReference type="NCBI Taxonomy" id="2528274"/>
    <lineage>
        <taxon>Bacteria</taxon>
        <taxon>Pseudomonadati</taxon>
        <taxon>Nitrospinota/Tectimicrobiota group</taxon>
        <taxon>Candidatus Tectimicrobiota</taxon>
    </lineage>
</organism>
<keyword evidence="2" id="KW-0479">Metal-binding</keyword>
<dbReference type="InterPro" id="IPR037518">
    <property type="entry name" value="MPN"/>
</dbReference>
<evidence type="ECO:0000256" key="3">
    <source>
        <dbReference type="ARBA" id="ARBA00022801"/>
    </source>
</evidence>
<dbReference type="InterPro" id="IPR028090">
    <property type="entry name" value="JAB_dom_prok"/>
</dbReference>
<evidence type="ECO:0000259" key="7">
    <source>
        <dbReference type="PROSITE" id="PS50249"/>
    </source>
</evidence>
<accession>A0A932CNU9</accession>
<protein>
    <submittedName>
        <fullName evidence="8">M67 family metallopeptidase</fullName>
    </submittedName>
</protein>
<dbReference type="Gene3D" id="3.40.140.10">
    <property type="entry name" value="Cytidine Deaminase, domain 2"/>
    <property type="match status" value="1"/>
</dbReference>
<dbReference type="GO" id="GO:0006508">
    <property type="term" value="P:proteolysis"/>
    <property type="evidence" value="ECO:0007669"/>
    <property type="project" value="UniProtKB-KW"/>
</dbReference>
<keyword evidence="1" id="KW-0645">Protease</keyword>
<evidence type="ECO:0000313" key="9">
    <source>
        <dbReference type="Proteomes" id="UP000769766"/>
    </source>
</evidence>
<name>A0A932CNU9_UNCTE</name>
<evidence type="ECO:0000256" key="1">
    <source>
        <dbReference type="ARBA" id="ARBA00022670"/>
    </source>
</evidence>
<dbReference type="InterPro" id="IPR051929">
    <property type="entry name" value="VirAsm_ModProt"/>
</dbReference>
<evidence type="ECO:0000256" key="5">
    <source>
        <dbReference type="ARBA" id="ARBA00023049"/>
    </source>
</evidence>
<dbReference type="GO" id="GO:0008235">
    <property type="term" value="F:metalloexopeptidase activity"/>
    <property type="evidence" value="ECO:0007669"/>
    <property type="project" value="TreeGrafter"/>
</dbReference>
<dbReference type="PANTHER" id="PTHR34858:SF1">
    <property type="entry name" value="CYSO-CYSTEINE PEPTIDASE"/>
    <property type="match status" value="1"/>
</dbReference>
<dbReference type="SUPFAM" id="SSF102712">
    <property type="entry name" value="JAB1/MPN domain"/>
    <property type="match status" value="1"/>
</dbReference>
<dbReference type="AlphaFoldDB" id="A0A932CNU9"/>
<dbReference type="GO" id="GO:0008270">
    <property type="term" value="F:zinc ion binding"/>
    <property type="evidence" value="ECO:0007669"/>
    <property type="project" value="TreeGrafter"/>
</dbReference>
<reference evidence="8" key="1">
    <citation type="submission" date="2020-07" db="EMBL/GenBank/DDBJ databases">
        <title>Huge and variable diversity of episymbiotic CPR bacteria and DPANN archaea in groundwater ecosystems.</title>
        <authorList>
            <person name="He C.Y."/>
            <person name="Keren R."/>
            <person name="Whittaker M."/>
            <person name="Farag I.F."/>
            <person name="Doudna J."/>
            <person name="Cate J.H.D."/>
            <person name="Banfield J.F."/>
        </authorList>
    </citation>
    <scope>NUCLEOTIDE SEQUENCE</scope>
    <source>
        <strain evidence="8">NC_groundwater_672_Ag_B-0.1um_62_36</strain>
    </source>
</reference>
<dbReference type="Proteomes" id="UP000769766">
    <property type="component" value="Unassembled WGS sequence"/>
</dbReference>
<keyword evidence="3" id="KW-0378">Hydrolase</keyword>
<dbReference type="EMBL" id="JACPRF010000210">
    <property type="protein sequence ID" value="MBI2876589.1"/>
    <property type="molecule type" value="Genomic_DNA"/>
</dbReference>
<evidence type="ECO:0000256" key="2">
    <source>
        <dbReference type="ARBA" id="ARBA00022723"/>
    </source>
</evidence>
<proteinExistence type="predicted"/>
<comment type="caution">
    <text evidence="8">The sequence shown here is derived from an EMBL/GenBank/DDBJ whole genome shotgun (WGS) entry which is preliminary data.</text>
</comment>
<evidence type="ECO:0000256" key="6">
    <source>
        <dbReference type="SAM" id="MobiDB-lite"/>
    </source>
</evidence>
<gene>
    <name evidence="8" type="ORF">HYY20_06885</name>
</gene>